<dbReference type="InterPro" id="IPR000421">
    <property type="entry name" value="FA58C"/>
</dbReference>
<organism evidence="3 4">
    <name type="scientific">Pocillopora meandrina</name>
    <dbReference type="NCBI Taxonomy" id="46732"/>
    <lineage>
        <taxon>Eukaryota</taxon>
        <taxon>Metazoa</taxon>
        <taxon>Cnidaria</taxon>
        <taxon>Anthozoa</taxon>
        <taxon>Hexacorallia</taxon>
        <taxon>Scleractinia</taxon>
        <taxon>Astrocoeniina</taxon>
        <taxon>Pocilloporidae</taxon>
        <taxon>Pocillopora</taxon>
    </lineage>
</organism>
<sequence>MQNGEIVDTQISSSSSIDEAHAASRGRLHLNATSGKAGAWSAGTNDNSQWLQVDLPNDTKVTGVATQGRQDADQWVTSYKLQYGSDGLNFQYYKD</sequence>
<evidence type="ECO:0000313" key="3">
    <source>
        <dbReference type="EMBL" id="CAH3034581.1"/>
    </source>
</evidence>
<proteinExistence type="predicted"/>
<dbReference type="Gene3D" id="2.60.120.260">
    <property type="entry name" value="Galactose-binding domain-like"/>
    <property type="match status" value="1"/>
</dbReference>
<reference evidence="3 4" key="1">
    <citation type="submission" date="2022-05" db="EMBL/GenBank/DDBJ databases">
        <authorList>
            <consortium name="Genoscope - CEA"/>
            <person name="William W."/>
        </authorList>
    </citation>
    <scope>NUCLEOTIDE SEQUENCE [LARGE SCALE GENOMIC DNA]</scope>
</reference>
<dbReference type="PROSITE" id="PS01285">
    <property type="entry name" value="FA58C_1"/>
    <property type="match status" value="1"/>
</dbReference>
<dbReference type="Proteomes" id="UP001159428">
    <property type="component" value="Unassembled WGS sequence"/>
</dbReference>
<comment type="caution">
    <text evidence="3">The sequence shown here is derived from an EMBL/GenBank/DDBJ whole genome shotgun (WGS) entry which is preliminary data.</text>
</comment>
<evidence type="ECO:0000259" key="2">
    <source>
        <dbReference type="PROSITE" id="PS50022"/>
    </source>
</evidence>
<dbReference type="InterPro" id="IPR008979">
    <property type="entry name" value="Galactose-bd-like_sf"/>
</dbReference>
<feature type="region of interest" description="Disordered" evidence="1">
    <location>
        <begin position="1"/>
        <end position="23"/>
    </location>
</feature>
<keyword evidence="4" id="KW-1185">Reference proteome</keyword>
<dbReference type="PANTHER" id="PTHR24543">
    <property type="entry name" value="MULTICOPPER OXIDASE-RELATED"/>
    <property type="match status" value="1"/>
</dbReference>
<accession>A0AAU9VN65</accession>
<dbReference type="PANTHER" id="PTHR24543:SF325">
    <property type="entry name" value="F5_8 TYPE C DOMAIN-CONTAINING PROTEIN"/>
    <property type="match status" value="1"/>
</dbReference>
<protein>
    <recommendedName>
        <fullName evidence="2">F5/8 type C domain-containing protein</fullName>
    </recommendedName>
</protein>
<dbReference type="CDD" id="cd00057">
    <property type="entry name" value="FA58C"/>
    <property type="match status" value="1"/>
</dbReference>
<feature type="compositionally biased region" description="Polar residues" evidence="1">
    <location>
        <begin position="1"/>
        <end position="17"/>
    </location>
</feature>
<evidence type="ECO:0000256" key="1">
    <source>
        <dbReference type="SAM" id="MobiDB-lite"/>
    </source>
</evidence>
<feature type="non-terminal residue" evidence="3">
    <location>
        <position position="95"/>
    </location>
</feature>
<dbReference type="SUPFAM" id="SSF49785">
    <property type="entry name" value="Galactose-binding domain-like"/>
    <property type="match status" value="1"/>
</dbReference>
<gene>
    <name evidence="3" type="ORF">PMEA_00010830</name>
</gene>
<evidence type="ECO:0000313" key="4">
    <source>
        <dbReference type="Proteomes" id="UP001159428"/>
    </source>
</evidence>
<feature type="domain" description="F5/8 type C" evidence="2">
    <location>
        <begin position="1"/>
        <end position="95"/>
    </location>
</feature>
<name>A0AAU9VN65_9CNID</name>
<dbReference type="PROSITE" id="PS50022">
    <property type="entry name" value="FA58C_3"/>
    <property type="match status" value="1"/>
</dbReference>
<dbReference type="EMBL" id="CALNXJ010000002">
    <property type="protein sequence ID" value="CAH3034581.1"/>
    <property type="molecule type" value="Genomic_DNA"/>
</dbReference>
<dbReference type="Pfam" id="PF00754">
    <property type="entry name" value="F5_F8_type_C"/>
    <property type="match status" value="1"/>
</dbReference>
<dbReference type="AlphaFoldDB" id="A0AAU9VN65"/>